<protein>
    <submittedName>
        <fullName evidence="2">Uncharacterized protein</fullName>
    </submittedName>
</protein>
<evidence type="ECO:0000313" key="2">
    <source>
        <dbReference type="EMBL" id="OWK28906.1"/>
    </source>
</evidence>
<dbReference type="RefSeq" id="WP_169716267.1">
    <property type="nucleotide sequence ID" value="NZ_NBBI01000005.1"/>
</dbReference>
<evidence type="ECO:0000313" key="3">
    <source>
        <dbReference type="Proteomes" id="UP000197290"/>
    </source>
</evidence>
<keyword evidence="1" id="KW-1133">Transmembrane helix</keyword>
<reference evidence="2 3" key="1">
    <citation type="submission" date="2017-03" db="EMBL/GenBank/DDBJ databases">
        <title>Genome sequence of Sphingomonas dokdonensis DSM 21029.</title>
        <authorList>
            <person name="Poehlein A."/>
            <person name="Wuebbeler J.H."/>
            <person name="Steinbuechel A."/>
            <person name="Daniel R."/>
        </authorList>
    </citation>
    <scope>NUCLEOTIDE SEQUENCE [LARGE SCALE GENOMIC DNA]</scope>
    <source>
        <strain evidence="2 3">DSM 21029</strain>
    </source>
</reference>
<comment type="caution">
    <text evidence="2">The sequence shown here is derived from an EMBL/GenBank/DDBJ whole genome shotgun (WGS) entry which is preliminary data.</text>
</comment>
<keyword evidence="1" id="KW-0472">Membrane</keyword>
<feature type="transmembrane region" description="Helical" evidence="1">
    <location>
        <begin position="18"/>
        <end position="37"/>
    </location>
</feature>
<dbReference type="AlphaFoldDB" id="A0A245ZGP5"/>
<dbReference type="Proteomes" id="UP000197290">
    <property type="component" value="Unassembled WGS sequence"/>
</dbReference>
<evidence type="ECO:0000256" key="1">
    <source>
        <dbReference type="SAM" id="Phobius"/>
    </source>
</evidence>
<name>A0A245ZGP5_9SPHN</name>
<proteinExistence type="predicted"/>
<organism evidence="2 3">
    <name type="scientific">Sphingomonas dokdonensis</name>
    <dbReference type="NCBI Taxonomy" id="344880"/>
    <lineage>
        <taxon>Bacteria</taxon>
        <taxon>Pseudomonadati</taxon>
        <taxon>Pseudomonadota</taxon>
        <taxon>Alphaproteobacteria</taxon>
        <taxon>Sphingomonadales</taxon>
        <taxon>Sphingomonadaceae</taxon>
        <taxon>Sphingomonas</taxon>
    </lineage>
</organism>
<keyword evidence="1" id="KW-0812">Transmembrane</keyword>
<gene>
    <name evidence="2" type="ORF">SPDO_27420</name>
</gene>
<accession>A0A245ZGP5</accession>
<keyword evidence="3" id="KW-1185">Reference proteome</keyword>
<dbReference type="EMBL" id="NBBI01000005">
    <property type="protein sequence ID" value="OWK28906.1"/>
    <property type="molecule type" value="Genomic_DNA"/>
</dbReference>
<sequence>MRQDDEDLVRARQKSRSIVMAVLLGLFVILVFAISLVKIQQGIDAR</sequence>